<sequence>MFSVGIADFTCPVRIPEKSGGIQQTVASIGLWAELEAACPGAPAATPAALIRDLLAERLPDIHSGIFPELLAAVRARLGARSARIAMRFPYFIRKTAPASGTESLMEYRGAFAAGSDAETGEPELTVLVPVTTLCPCSKAISRFGAHNQRAAVRLAVQPRALVWLEDLIALVESCGSSQVYTLLKRPDEKFVTEWAYEHPMFVEDVARMVAQKAAAHPDIHRFSVAVESFESIHRHNAFALVDSDSMGL</sequence>
<organism evidence="2 3">
    <name type="scientific">Desulfobulbus oralis</name>
    <dbReference type="NCBI Taxonomy" id="1986146"/>
    <lineage>
        <taxon>Bacteria</taxon>
        <taxon>Pseudomonadati</taxon>
        <taxon>Thermodesulfobacteriota</taxon>
        <taxon>Desulfobulbia</taxon>
        <taxon>Desulfobulbales</taxon>
        <taxon>Desulfobulbaceae</taxon>
        <taxon>Desulfobulbus</taxon>
    </lineage>
</organism>
<dbReference type="GO" id="GO:0003934">
    <property type="term" value="F:GTP cyclohydrolase I activity"/>
    <property type="evidence" value="ECO:0007669"/>
    <property type="project" value="InterPro"/>
</dbReference>
<accession>A0A2L1GQZ0</accession>
<dbReference type="OrthoDB" id="9774824at2"/>
<keyword evidence="3" id="KW-1185">Reference proteome</keyword>
<keyword evidence="1 2" id="KW-0378">Hydrolase</keyword>
<evidence type="ECO:0000313" key="2">
    <source>
        <dbReference type="EMBL" id="AVD72103.1"/>
    </source>
</evidence>
<evidence type="ECO:0000256" key="1">
    <source>
        <dbReference type="ARBA" id="ARBA00022801"/>
    </source>
</evidence>
<dbReference type="PANTHER" id="PTHR36445:SF1">
    <property type="entry name" value="GTP CYCLOHYDROLASE MPTA"/>
    <property type="match status" value="1"/>
</dbReference>
<dbReference type="RefSeq" id="WP_104937306.1">
    <property type="nucleotide sequence ID" value="NZ_CP021255.1"/>
</dbReference>
<evidence type="ECO:0000313" key="3">
    <source>
        <dbReference type="Proteomes" id="UP000239867"/>
    </source>
</evidence>
<dbReference type="Gene3D" id="3.10.270.10">
    <property type="entry name" value="Urate Oxidase"/>
    <property type="match status" value="1"/>
</dbReference>
<dbReference type="AlphaFoldDB" id="A0A2L1GQZ0"/>
<dbReference type="InterPro" id="IPR003801">
    <property type="entry name" value="GTP_cyclohydrolase_FolE2/MptA"/>
</dbReference>
<dbReference type="PANTHER" id="PTHR36445">
    <property type="entry name" value="GTP CYCLOHYDROLASE MPTA"/>
    <property type="match status" value="1"/>
</dbReference>
<dbReference type="Pfam" id="PF02649">
    <property type="entry name" value="GCHY-1"/>
    <property type="match status" value="1"/>
</dbReference>
<dbReference type="KEGG" id="deo:CAY53_11965"/>
<proteinExistence type="predicted"/>
<reference evidence="2 3" key="1">
    <citation type="journal article" date="2018" name="MBio">
        <title>Insights into the evolution of host association through the isolation and characterization of a novel human periodontal pathobiont, Desulfobulbus oralis.</title>
        <authorList>
            <person name="Cross K.L."/>
            <person name="Chirania P."/>
            <person name="Xiong W."/>
            <person name="Beall C.J."/>
            <person name="Elkins J.G."/>
            <person name="Giannone R.J."/>
            <person name="Griffen A.L."/>
            <person name="Guss A.M."/>
            <person name="Hettich R.L."/>
            <person name="Joshi S.S."/>
            <person name="Mokrzan E.M."/>
            <person name="Martin R.K."/>
            <person name="Zhulin I.B."/>
            <person name="Leys E.J."/>
            <person name="Podar M."/>
        </authorList>
    </citation>
    <scope>NUCLEOTIDE SEQUENCE [LARGE SCALE GENOMIC DNA]</scope>
    <source>
        <strain evidence="2 3">ORNL</strain>
    </source>
</reference>
<name>A0A2L1GQZ0_9BACT</name>
<dbReference type="EMBL" id="CP021255">
    <property type="protein sequence ID" value="AVD72103.1"/>
    <property type="molecule type" value="Genomic_DNA"/>
</dbReference>
<gene>
    <name evidence="2" type="ORF">CAY53_11965</name>
</gene>
<dbReference type="Proteomes" id="UP000239867">
    <property type="component" value="Chromosome"/>
</dbReference>
<protein>
    <submittedName>
        <fullName evidence="2">GTP cyclohydrolase I FolE2</fullName>
    </submittedName>
</protein>